<name>A0A6J4S8V5_9ACTN</name>
<evidence type="ECO:0000313" key="2">
    <source>
        <dbReference type="EMBL" id="CAA9491820.1"/>
    </source>
</evidence>
<feature type="compositionally biased region" description="Gly residues" evidence="1">
    <location>
        <begin position="104"/>
        <end position="118"/>
    </location>
</feature>
<gene>
    <name evidence="2" type="ORF">AVDCRST_MAG69-1390</name>
</gene>
<feature type="compositionally biased region" description="Low complexity" evidence="1">
    <location>
        <begin position="119"/>
        <end position="138"/>
    </location>
</feature>
<sequence>MSGEPQLTEDQIRALEAEMERITVDDVLLQTIVSLLNLAVRKAGLAAPPGEGPAPDIEQLGQAIEGVRALLPVIEARHADKLGPVRDTLSQLQVFYAQQTGAEPGAGAGGAAPGGSGAGAPDPAANPATGDATGPGTAQRSGRLWVPGQ</sequence>
<protein>
    <submittedName>
        <fullName evidence="2">Uncharacterized protein</fullName>
    </submittedName>
</protein>
<dbReference type="EMBL" id="CADCVP010000150">
    <property type="protein sequence ID" value="CAA9491820.1"/>
    <property type="molecule type" value="Genomic_DNA"/>
</dbReference>
<dbReference type="AlphaFoldDB" id="A0A6J4S8V5"/>
<evidence type="ECO:0000256" key="1">
    <source>
        <dbReference type="SAM" id="MobiDB-lite"/>
    </source>
</evidence>
<accession>A0A6J4S8V5</accession>
<organism evidence="2">
    <name type="scientific">uncultured Solirubrobacteraceae bacterium</name>
    <dbReference type="NCBI Taxonomy" id="1162706"/>
    <lineage>
        <taxon>Bacteria</taxon>
        <taxon>Bacillati</taxon>
        <taxon>Actinomycetota</taxon>
        <taxon>Thermoleophilia</taxon>
        <taxon>Solirubrobacterales</taxon>
        <taxon>Solirubrobacteraceae</taxon>
        <taxon>environmental samples</taxon>
    </lineage>
</organism>
<feature type="region of interest" description="Disordered" evidence="1">
    <location>
        <begin position="102"/>
        <end position="149"/>
    </location>
</feature>
<reference evidence="2" key="1">
    <citation type="submission" date="2020-02" db="EMBL/GenBank/DDBJ databases">
        <authorList>
            <person name="Meier V. D."/>
        </authorList>
    </citation>
    <scope>NUCLEOTIDE SEQUENCE</scope>
    <source>
        <strain evidence="2">AVDCRST_MAG69</strain>
    </source>
</reference>
<proteinExistence type="predicted"/>